<dbReference type="Gene3D" id="3.40.50.880">
    <property type="match status" value="1"/>
</dbReference>
<keyword evidence="1" id="KW-0812">Transmembrane</keyword>
<gene>
    <name evidence="3" type="ORF">SAMN05660284_01573</name>
</gene>
<dbReference type="InterPro" id="IPR029062">
    <property type="entry name" value="Class_I_gatase-like"/>
</dbReference>
<feature type="transmembrane region" description="Helical" evidence="1">
    <location>
        <begin position="7"/>
        <end position="25"/>
    </location>
</feature>
<feature type="domain" description="DUF4350" evidence="2">
    <location>
        <begin position="41"/>
        <end position="218"/>
    </location>
</feature>
<evidence type="ECO:0000313" key="3">
    <source>
        <dbReference type="EMBL" id="SFN47701.1"/>
    </source>
</evidence>
<accession>A0A1I4ZBP6</accession>
<dbReference type="SUPFAM" id="SSF52317">
    <property type="entry name" value="Class I glutamine amidotransferase-like"/>
    <property type="match status" value="1"/>
</dbReference>
<protein>
    <recommendedName>
        <fullName evidence="2">DUF4350 domain-containing protein</fullName>
    </recommendedName>
</protein>
<reference evidence="4" key="1">
    <citation type="submission" date="2016-10" db="EMBL/GenBank/DDBJ databases">
        <authorList>
            <person name="Varghese N."/>
            <person name="Submissions S."/>
        </authorList>
    </citation>
    <scope>NUCLEOTIDE SEQUENCE [LARGE SCALE GENOMIC DNA]</scope>
    <source>
        <strain evidence="4">DSM 6150</strain>
    </source>
</reference>
<keyword evidence="4" id="KW-1185">Reference proteome</keyword>
<keyword evidence="1" id="KW-0472">Membrane</keyword>
<dbReference type="Proteomes" id="UP000242869">
    <property type="component" value="Unassembled WGS sequence"/>
</dbReference>
<dbReference type="Pfam" id="PF14258">
    <property type="entry name" value="DUF4350"/>
    <property type="match status" value="1"/>
</dbReference>
<dbReference type="RefSeq" id="WP_091194012.1">
    <property type="nucleotide sequence ID" value="NZ_FOVE01000010.1"/>
</dbReference>
<sequence length="374" mass="42864">MTRTVRYLLWFIAVAAAVYGAWWWLTHMERRPVAMPRQTPEAAANPLLAAGLFLEKQGIKTRTVDMMAEGTAQLSSASVLLLPYRSLRQGDKDSAAIRRWVENGGVLITGALRLKDEENDPLLDAFAIRRDTPVKTQDKAGSVQPPGSPRALAIETHYADRVRQLPDAVAPLWQDQSGEYLRAFAVGRGQIVVMGDPDWFTNKWLQQRDHAELLWRLVELNGPPSQVLIVSSLKMPRWYVLFWKKTPLGWVVLPLLLGLLLWRAVRRFGPLLPEPDLSRRSLLEHIDASGRWLWRQEGGAFRLLQAARLVLRQRMLARMPEWARLPQHELAQRIARRFKLSADEVDRALNKPVSQNPHDFASRLRILQFLRKKL</sequence>
<dbReference type="EMBL" id="FOVE01000010">
    <property type="protein sequence ID" value="SFN47701.1"/>
    <property type="molecule type" value="Genomic_DNA"/>
</dbReference>
<evidence type="ECO:0000313" key="4">
    <source>
        <dbReference type="Proteomes" id="UP000242869"/>
    </source>
</evidence>
<keyword evidence="1" id="KW-1133">Transmembrane helix</keyword>
<organism evidence="3 4">
    <name type="scientific">Formivibrio citricus</name>
    <dbReference type="NCBI Taxonomy" id="83765"/>
    <lineage>
        <taxon>Bacteria</taxon>
        <taxon>Pseudomonadati</taxon>
        <taxon>Pseudomonadota</taxon>
        <taxon>Betaproteobacteria</taxon>
        <taxon>Neisseriales</taxon>
        <taxon>Chitinibacteraceae</taxon>
        <taxon>Formivibrio</taxon>
    </lineage>
</organism>
<dbReference type="STRING" id="83765.SAMN05660284_01573"/>
<evidence type="ECO:0000259" key="2">
    <source>
        <dbReference type="Pfam" id="PF14258"/>
    </source>
</evidence>
<dbReference type="OrthoDB" id="8753497at2"/>
<dbReference type="InterPro" id="IPR025646">
    <property type="entry name" value="DUF4350"/>
</dbReference>
<evidence type="ECO:0000256" key="1">
    <source>
        <dbReference type="SAM" id="Phobius"/>
    </source>
</evidence>
<proteinExistence type="predicted"/>
<dbReference type="AlphaFoldDB" id="A0A1I4ZBP6"/>
<name>A0A1I4ZBP6_9NEIS</name>